<gene>
    <name evidence="1" type="ORF">HFP15_35790</name>
</gene>
<dbReference type="SFLD" id="SFLDS00033">
    <property type="entry name" value="Radical_SAM_Phosphonate_Metabo"/>
    <property type="match status" value="1"/>
</dbReference>
<dbReference type="GO" id="GO:0016829">
    <property type="term" value="F:lyase activity"/>
    <property type="evidence" value="ECO:0007669"/>
    <property type="project" value="UniProtKB-KW"/>
</dbReference>
<keyword evidence="1" id="KW-0456">Lyase</keyword>
<dbReference type="Pfam" id="PF06007">
    <property type="entry name" value="PhnJ"/>
    <property type="match status" value="1"/>
</dbReference>
<dbReference type="SFLD" id="SFLDG01115">
    <property type="entry name" value="Phosphonate_metabolism_(PhnJ)"/>
    <property type="match status" value="1"/>
</dbReference>
<evidence type="ECO:0000313" key="2">
    <source>
        <dbReference type="Proteomes" id="UP000715441"/>
    </source>
</evidence>
<dbReference type="Proteomes" id="UP000715441">
    <property type="component" value="Unassembled WGS sequence"/>
</dbReference>
<proteinExistence type="predicted"/>
<accession>A0ABX1JEK3</accession>
<dbReference type="InterPro" id="IPR010306">
    <property type="entry name" value="PhnJ"/>
</dbReference>
<sequence>MSALSDLLHGAEPAHISGYLWAYLDAASKREIRRALLKAVCVPGHITPFASREMPVARGWGSGGLQVTLATIVASEVVKVIDQGDDESLNARTMRALIGDSTGVETTTDARAATLIQTRHRIPEDDLDDGMVLVFQVPISDPLREFEQRPTAARRMHAEGDYAVIWLGLYEDHSRFSRSRFSHSYPCEVEGGYIISTTPIPRFDVPRLHQAPFLSLFGAGREAAVYAIPPYTDVTPITFTDREFEVESFDTPCAKCGSNESYLTEEIVDGRPALVCSDTAHCRRRQDEEGPQ</sequence>
<comment type="caution">
    <text evidence="1">The sequence shown here is derived from an EMBL/GenBank/DDBJ whole genome shotgun (WGS) entry which is preliminary data.</text>
</comment>
<protein>
    <submittedName>
        <fullName evidence="1">Carbon-phosphorus lyase complex subunit PhnJ</fullName>
    </submittedName>
</protein>
<name>A0ABX1JEK3_9PSEU</name>
<keyword evidence="2" id="KW-1185">Reference proteome</keyword>
<dbReference type="PIRSF" id="PIRSF011468">
    <property type="entry name" value="PhnJ"/>
    <property type="match status" value="1"/>
</dbReference>
<organism evidence="1 2">
    <name type="scientific">Amycolatopsis acididurans</name>
    <dbReference type="NCBI Taxonomy" id="2724524"/>
    <lineage>
        <taxon>Bacteria</taxon>
        <taxon>Bacillati</taxon>
        <taxon>Actinomycetota</taxon>
        <taxon>Actinomycetes</taxon>
        <taxon>Pseudonocardiales</taxon>
        <taxon>Pseudonocardiaceae</taxon>
        <taxon>Amycolatopsis</taxon>
    </lineage>
</organism>
<reference evidence="1 2" key="1">
    <citation type="submission" date="2020-04" db="EMBL/GenBank/DDBJ databases">
        <title>Novel species.</title>
        <authorList>
            <person name="Teo W.F.A."/>
            <person name="Lipun K."/>
            <person name="Srisuk N."/>
            <person name="Duangmal K."/>
        </authorList>
    </citation>
    <scope>NUCLEOTIDE SEQUENCE [LARGE SCALE GENOMIC DNA]</scope>
    <source>
        <strain evidence="1 2">K13G38</strain>
    </source>
</reference>
<dbReference type="RefSeq" id="WP_168521858.1">
    <property type="nucleotide sequence ID" value="NZ_JAAXLS010000051.1"/>
</dbReference>
<dbReference type="EMBL" id="JAAXLS010000051">
    <property type="protein sequence ID" value="NKQ58228.1"/>
    <property type="molecule type" value="Genomic_DNA"/>
</dbReference>
<evidence type="ECO:0000313" key="1">
    <source>
        <dbReference type="EMBL" id="NKQ58228.1"/>
    </source>
</evidence>
<dbReference type="SFLD" id="SFLDF00379">
    <property type="entry name" value="Phosphonate_metabolism_(PhnJ)"/>
    <property type="match status" value="1"/>
</dbReference>